<feature type="transmembrane region" description="Helical" evidence="1">
    <location>
        <begin position="5"/>
        <end position="23"/>
    </location>
</feature>
<accession>S3K261</accession>
<dbReference type="AlphaFoldDB" id="S3K261"/>
<proteinExistence type="predicted"/>
<comment type="caution">
    <text evidence="2">The sequence shown here is derived from an EMBL/GenBank/DDBJ whole genome shotgun (WGS) entry which is preliminary data.</text>
</comment>
<dbReference type="PANTHER" id="PTHR34989:SF1">
    <property type="entry name" value="PROTEIN HDED"/>
    <property type="match status" value="1"/>
</dbReference>
<dbReference type="InterPro" id="IPR052712">
    <property type="entry name" value="Acid_resist_chaperone_HdeD"/>
</dbReference>
<evidence type="ECO:0000313" key="3">
    <source>
        <dbReference type="Proteomes" id="UP000014541"/>
    </source>
</evidence>
<feature type="transmembrane region" description="Helical" evidence="1">
    <location>
        <begin position="29"/>
        <end position="49"/>
    </location>
</feature>
<keyword evidence="1" id="KW-1133">Transmembrane helix</keyword>
<feature type="transmembrane region" description="Helical" evidence="1">
    <location>
        <begin position="61"/>
        <end position="84"/>
    </location>
</feature>
<keyword evidence="3" id="KW-1185">Reference proteome</keyword>
<keyword evidence="1" id="KW-0472">Membrane</keyword>
<dbReference type="HOGENOM" id="CLU_127158_0_0_12"/>
<evidence type="ECO:0000256" key="1">
    <source>
        <dbReference type="SAM" id="Phobius"/>
    </source>
</evidence>
<evidence type="ECO:0000313" key="2">
    <source>
        <dbReference type="EMBL" id="EPF31595.1"/>
    </source>
</evidence>
<protein>
    <recommendedName>
        <fullName evidence="4">DUF308 domain-containing protein</fullName>
    </recommendedName>
</protein>
<dbReference type="Pfam" id="PF03729">
    <property type="entry name" value="DUF308"/>
    <property type="match status" value="2"/>
</dbReference>
<feature type="transmembrane region" description="Helical" evidence="1">
    <location>
        <begin position="123"/>
        <end position="141"/>
    </location>
</feature>
<evidence type="ECO:0008006" key="4">
    <source>
        <dbReference type="Google" id="ProtNLM"/>
    </source>
</evidence>
<dbReference type="STRING" id="1125699.HMPREF9194_01946"/>
<dbReference type="Proteomes" id="UP000014541">
    <property type="component" value="Unassembled WGS sequence"/>
</dbReference>
<organism evidence="2 3">
    <name type="scientific">Treponema maltophilum ATCC 51939</name>
    <dbReference type="NCBI Taxonomy" id="1125699"/>
    <lineage>
        <taxon>Bacteria</taxon>
        <taxon>Pseudomonadati</taxon>
        <taxon>Spirochaetota</taxon>
        <taxon>Spirochaetia</taxon>
        <taxon>Spirochaetales</taxon>
        <taxon>Treponemataceae</taxon>
        <taxon>Treponema</taxon>
    </lineage>
</organism>
<dbReference type="PATRIC" id="fig|1125699.3.peg.1967"/>
<feature type="transmembrane region" description="Helical" evidence="1">
    <location>
        <begin position="147"/>
        <end position="166"/>
    </location>
</feature>
<gene>
    <name evidence="2" type="ORF">HMPREF9194_01946</name>
</gene>
<dbReference type="OrthoDB" id="361622at2"/>
<dbReference type="EMBL" id="ATFF01000006">
    <property type="protein sequence ID" value="EPF31595.1"/>
    <property type="molecule type" value="Genomic_DNA"/>
</dbReference>
<dbReference type="GO" id="GO:0005886">
    <property type="term" value="C:plasma membrane"/>
    <property type="evidence" value="ECO:0007669"/>
    <property type="project" value="TreeGrafter"/>
</dbReference>
<reference evidence="2 3" key="1">
    <citation type="submission" date="2013-04" db="EMBL/GenBank/DDBJ databases">
        <title>The Genome Sequence of Treponema maltophilum ATCC 51939.</title>
        <authorList>
            <consortium name="The Broad Institute Genomics Platform"/>
            <person name="Earl A."/>
            <person name="Ward D."/>
            <person name="Feldgarden M."/>
            <person name="Gevers D."/>
            <person name="Leonetti C."/>
            <person name="Blanton J.M."/>
            <person name="Dewhirst F.E."/>
            <person name="Izard J."/>
            <person name="Walker B."/>
            <person name="Young S."/>
            <person name="Zeng Q."/>
            <person name="Gargeya S."/>
            <person name="Fitzgerald M."/>
            <person name="Haas B."/>
            <person name="Abouelleil A."/>
            <person name="Allen A.W."/>
            <person name="Alvarado L."/>
            <person name="Arachchi H.M."/>
            <person name="Berlin A.M."/>
            <person name="Chapman S.B."/>
            <person name="Gainer-Dewar J."/>
            <person name="Goldberg J."/>
            <person name="Griggs A."/>
            <person name="Gujja S."/>
            <person name="Hansen M."/>
            <person name="Howarth C."/>
            <person name="Imamovic A."/>
            <person name="Ireland A."/>
            <person name="Larimer J."/>
            <person name="McCowan C."/>
            <person name="Murphy C."/>
            <person name="Pearson M."/>
            <person name="Poon T.W."/>
            <person name="Priest M."/>
            <person name="Roberts A."/>
            <person name="Saif S."/>
            <person name="Shea T."/>
            <person name="Sisk P."/>
            <person name="Sykes S."/>
            <person name="Wortman J."/>
            <person name="Nusbaum C."/>
            <person name="Birren B."/>
        </authorList>
    </citation>
    <scope>NUCLEOTIDE SEQUENCE [LARGE SCALE GENOMIC DNA]</scope>
    <source>
        <strain evidence="2 3">ATCC 51939</strain>
    </source>
</reference>
<feature type="transmembrane region" description="Helical" evidence="1">
    <location>
        <begin position="90"/>
        <end position="111"/>
    </location>
</feature>
<dbReference type="PANTHER" id="PTHR34989">
    <property type="entry name" value="PROTEIN HDED"/>
    <property type="match status" value="1"/>
</dbReference>
<keyword evidence="1" id="KW-0812">Transmembrane</keyword>
<dbReference type="RefSeq" id="WP_016526204.1">
    <property type="nucleotide sequence ID" value="NZ_KE332518.1"/>
</dbReference>
<sequence length="182" mass="19558">MRKTIIAMGLLTAVIGLMMIFAPEAVVKTAVIILGVAGILNGAYNIIYVRKAIDDKNFSRIIIIRGILGIITGLIAVILPLALAGAIWTAMVYMLAVYLLLSAALEVYGTLKLRSANVNTKMYVAEITVSIVLAFVLFIVPAQVGLILIRIIGIGACIAGIGLIIWERTNRSTVIYAEKIDD</sequence>
<dbReference type="InterPro" id="IPR005325">
    <property type="entry name" value="DUF308_memb"/>
</dbReference>
<dbReference type="eggNOG" id="ENOG502ZQT0">
    <property type="taxonomic scope" value="Bacteria"/>
</dbReference>
<name>S3K261_TREMA</name>